<evidence type="ECO:0000313" key="3">
    <source>
        <dbReference type="Proteomes" id="UP000624041"/>
    </source>
</evidence>
<accession>A0A917Y188</accession>
<protein>
    <recommendedName>
        <fullName evidence="1">IDEAL domain-containing protein</fullName>
    </recommendedName>
</protein>
<comment type="caution">
    <text evidence="2">The sequence shown here is derived from an EMBL/GenBank/DDBJ whole genome shotgun (WGS) entry which is preliminary data.</text>
</comment>
<reference evidence="2" key="1">
    <citation type="journal article" date="2014" name="Int. J. Syst. Evol. Microbiol.">
        <title>Complete genome sequence of Corynebacterium casei LMG S-19264T (=DSM 44701T), isolated from a smear-ripened cheese.</title>
        <authorList>
            <consortium name="US DOE Joint Genome Institute (JGI-PGF)"/>
            <person name="Walter F."/>
            <person name="Albersmeier A."/>
            <person name="Kalinowski J."/>
            <person name="Ruckert C."/>
        </authorList>
    </citation>
    <scope>NUCLEOTIDE SEQUENCE</scope>
    <source>
        <strain evidence="2">JCM 17251</strain>
    </source>
</reference>
<proteinExistence type="predicted"/>
<gene>
    <name evidence="2" type="ORF">GCM10007971_24950</name>
</gene>
<dbReference type="EMBL" id="BMOS01000017">
    <property type="protein sequence ID" value="GGN60709.1"/>
    <property type="molecule type" value="Genomic_DNA"/>
</dbReference>
<evidence type="ECO:0000259" key="1">
    <source>
        <dbReference type="SMART" id="SM00914"/>
    </source>
</evidence>
<organism evidence="2 3">
    <name type="scientific">Oceanobacillus indicireducens</name>
    <dbReference type="NCBI Taxonomy" id="1004261"/>
    <lineage>
        <taxon>Bacteria</taxon>
        <taxon>Bacillati</taxon>
        <taxon>Bacillota</taxon>
        <taxon>Bacilli</taxon>
        <taxon>Bacillales</taxon>
        <taxon>Bacillaceae</taxon>
        <taxon>Oceanobacillus</taxon>
    </lineage>
</organism>
<dbReference type="InterPro" id="IPR014957">
    <property type="entry name" value="IDEAL_dom"/>
</dbReference>
<feature type="domain" description="IDEAL" evidence="1">
    <location>
        <begin position="38"/>
        <end position="71"/>
    </location>
</feature>
<keyword evidence="3" id="KW-1185">Reference proteome</keyword>
<dbReference type="Pfam" id="PF08858">
    <property type="entry name" value="IDEAL"/>
    <property type="match status" value="1"/>
</dbReference>
<sequence>MKKEKVSLHFFRYSGKPVQAKKEIPFEIRLQARLNLDVICFEYNRAKLEEAINNALETNDIKAFEELSAQYKQYLWE</sequence>
<dbReference type="InterPro" id="IPR027393">
    <property type="entry name" value="Virus_scaffolding_prot_C"/>
</dbReference>
<dbReference type="AlphaFoldDB" id="A0A917Y188"/>
<dbReference type="RefSeq" id="WP_188857844.1">
    <property type="nucleotide sequence ID" value="NZ_BMOS01000017.1"/>
</dbReference>
<evidence type="ECO:0000313" key="2">
    <source>
        <dbReference type="EMBL" id="GGN60709.1"/>
    </source>
</evidence>
<dbReference type="Proteomes" id="UP000624041">
    <property type="component" value="Unassembled WGS sequence"/>
</dbReference>
<dbReference type="Gene3D" id="4.10.810.10">
    <property type="entry name" value="Virus Scaffolding Protein, Chain A"/>
    <property type="match status" value="1"/>
</dbReference>
<dbReference type="SMART" id="SM00914">
    <property type="entry name" value="IDEAL"/>
    <property type="match status" value="1"/>
</dbReference>
<name>A0A917Y188_9BACI</name>
<reference evidence="2" key="2">
    <citation type="submission" date="2020-09" db="EMBL/GenBank/DDBJ databases">
        <authorList>
            <person name="Sun Q."/>
            <person name="Ohkuma M."/>
        </authorList>
    </citation>
    <scope>NUCLEOTIDE SEQUENCE</scope>
    <source>
        <strain evidence="2">JCM 17251</strain>
    </source>
</reference>